<dbReference type="Gene3D" id="6.10.250.690">
    <property type="match status" value="1"/>
</dbReference>
<keyword evidence="3" id="KW-0805">Transcription regulation</keyword>
<dbReference type="Gene3D" id="1.10.10.10">
    <property type="entry name" value="Winged helix-like DNA-binding domain superfamily/Winged helix DNA-binding domain"/>
    <property type="match status" value="1"/>
</dbReference>
<keyword evidence="2" id="KW-0902">Two-component regulatory system</keyword>
<evidence type="ECO:0000259" key="8">
    <source>
        <dbReference type="PROSITE" id="PS50110"/>
    </source>
</evidence>
<keyword evidence="4 7" id="KW-0238">DNA-binding</keyword>
<dbReference type="InterPro" id="IPR016032">
    <property type="entry name" value="Sig_transdc_resp-reg_C-effctor"/>
</dbReference>
<feature type="modified residue" description="4-aspartylphosphate" evidence="6">
    <location>
        <position position="51"/>
    </location>
</feature>
<evidence type="ECO:0000313" key="11">
    <source>
        <dbReference type="Proteomes" id="UP000663623"/>
    </source>
</evidence>
<evidence type="ECO:0000256" key="4">
    <source>
        <dbReference type="ARBA" id="ARBA00023125"/>
    </source>
</evidence>
<reference evidence="10 11" key="1">
    <citation type="submission" date="2021-02" db="EMBL/GenBank/DDBJ databases">
        <title>Nitrogen-fixing ability and nitrogen fixation related genes of thermophilic fermentative bacteria in the genus Caldicellulosiruptor.</title>
        <authorList>
            <person name="Chen Y."/>
            <person name="Nishihara A."/>
            <person name="Haruta S."/>
        </authorList>
    </citation>
    <scope>NUCLEOTIDE SEQUENCE [LARGE SCALE GENOMIC DNA]</scope>
    <source>
        <strain evidence="10 11">YA01</strain>
    </source>
</reference>
<dbReference type="InterPro" id="IPR039420">
    <property type="entry name" value="WalR-like"/>
</dbReference>
<evidence type="ECO:0000256" key="1">
    <source>
        <dbReference type="ARBA" id="ARBA00022553"/>
    </source>
</evidence>
<evidence type="ECO:0000256" key="3">
    <source>
        <dbReference type="ARBA" id="ARBA00023015"/>
    </source>
</evidence>
<sequence>MKILVIDDDIKICEVIKLYLEKEGFEVVVAHNGMDGIAMFKNEMPDLVILDIMLPKKDGYEVCREIRKISNIPIIMLTAKGETFDKVLGLELGADDYIVKPFDPKELIARIKAVLRRTQGEINDEKVVVYPNLTVNLTTYEVKLEDKVIDMPPKEIELLYFLASHPNKVFTREQLLDHIWGYNFVGDTRTVDVHIKRIREKIEKDKYPWKIKTVWGVGYKFEI</sequence>
<keyword evidence="11" id="KW-1185">Reference proteome</keyword>
<feature type="DNA-binding region" description="OmpR/PhoB-type" evidence="7">
    <location>
        <begin position="125"/>
        <end position="223"/>
    </location>
</feature>
<gene>
    <name evidence="10" type="ORF">CaldiYA01_10630</name>
</gene>
<feature type="domain" description="OmpR/PhoB-type" evidence="9">
    <location>
        <begin position="125"/>
        <end position="223"/>
    </location>
</feature>
<dbReference type="Proteomes" id="UP000663623">
    <property type="component" value="Chromosome"/>
</dbReference>
<keyword evidence="1 6" id="KW-0597">Phosphoprotein</keyword>
<proteinExistence type="predicted"/>
<dbReference type="SUPFAM" id="SSF46894">
    <property type="entry name" value="C-terminal effector domain of the bipartite response regulators"/>
    <property type="match status" value="1"/>
</dbReference>
<dbReference type="InterPro" id="IPR001789">
    <property type="entry name" value="Sig_transdc_resp-reg_receiver"/>
</dbReference>
<dbReference type="PANTHER" id="PTHR48111">
    <property type="entry name" value="REGULATOR OF RPOS"/>
    <property type="match status" value="1"/>
</dbReference>
<dbReference type="SMART" id="SM00862">
    <property type="entry name" value="Trans_reg_C"/>
    <property type="match status" value="1"/>
</dbReference>
<evidence type="ECO:0000256" key="5">
    <source>
        <dbReference type="ARBA" id="ARBA00023163"/>
    </source>
</evidence>
<evidence type="ECO:0000256" key="2">
    <source>
        <dbReference type="ARBA" id="ARBA00023012"/>
    </source>
</evidence>
<dbReference type="Pfam" id="PF00486">
    <property type="entry name" value="Trans_reg_C"/>
    <property type="match status" value="1"/>
</dbReference>
<dbReference type="InterPro" id="IPR001867">
    <property type="entry name" value="OmpR/PhoB-type_DNA-bd"/>
</dbReference>
<evidence type="ECO:0000256" key="7">
    <source>
        <dbReference type="PROSITE-ProRule" id="PRU01091"/>
    </source>
</evidence>
<evidence type="ECO:0000313" key="10">
    <source>
        <dbReference type="EMBL" id="BCS81103.1"/>
    </source>
</evidence>
<dbReference type="SUPFAM" id="SSF52172">
    <property type="entry name" value="CheY-like"/>
    <property type="match status" value="1"/>
</dbReference>
<dbReference type="PANTHER" id="PTHR48111:SF1">
    <property type="entry name" value="TWO-COMPONENT RESPONSE REGULATOR ORR33"/>
    <property type="match status" value="1"/>
</dbReference>
<protein>
    <submittedName>
        <fullName evidence="10">DNA-binding response regulator</fullName>
    </submittedName>
</protein>
<accession>A0ABM7NLV4</accession>
<dbReference type="InterPro" id="IPR036388">
    <property type="entry name" value="WH-like_DNA-bd_sf"/>
</dbReference>
<dbReference type="SMART" id="SM00448">
    <property type="entry name" value="REC"/>
    <property type="match status" value="1"/>
</dbReference>
<keyword evidence="5" id="KW-0804">Transcription</keyword>
<evidence type="ECO:0000256" key="6">
    <source>
        <dbReference type="PROSITE-ProRule" id="PRU00169"/>
    </source>
</evidence>
<dbReference type="Gene3D" id="3.40.50.2300">
    <property type="match status" value="1"/>
</dbReference>
<dbReference type="CDD" id="cd17623">
    <property type="entry name" value="REC_OmpR_CpxR"/>
    <property type="match status" value="1"/>
</dbReference>
<dbReference type="CDD" id="cd00383">
    <property type="entry name" value="trans_reg_C"/>
    <property type="match status" value="1"/>
</dbReference>
<dbReference type="EMBL" id="AP024480">
    <property type="protein sequence ID" value="BCS81103.1"/>
    <property type="molecule type" value="Genomic_DNA"/>
</dbReference>
<dbReference type="InterPro" id="IPR011006">
    <property type="entry name" value="CheY-like_superfamily"/>
</dbReference>
<evidence type="ECO:0000259" key="9">
    <source>
        <dbReference type="PROSITE" id="PS51755"/>
    </source>
</evidence>
<organism evidence="10 11">
    <name type="scientific">Caldicellulosiruptor diazotrophicus</name>
    <dbReference type="NCBI Taxonomy" id="2806205"/>
    <lineage>
        <taxon>Bacteria</taxon>
        <taxon>Bacillati</taxon>
        <taxon>Bacillota</taxon>
        <taxon>Bacillota incertae sedis</taxon>
        <taxon>Caldicellulosiruptorales</taxon>
        <taxon>Caldicellulosiruptoraceae</taxon>
        <taxon>Caldicellulosiruptor</taxon>
    </lineage>
</organism>
<dbReference type="InterPro" id="IPR058124">
    <property type="entry name" value="CpxR-like_REC"/>
</dbReference>
<dbReference type="PROSITE" id="PS51755">
    <property type="entry name" value="OMPR_PHOB"/>
    <property type="match status" value="1"/>
</dbReference>
<feature type="domain" description="Response regulatory" evidence="8">
    <location>
        <begin position="2"/>
        <end position="115"/>
    </location>
</feature>
<dbReference type="RefSeq" id="WP_207182261.1">
    <property type="nucleotide sequence ID" value="NZ_AP024480.1"/>
</dbReference>
<dbReference type="GO" id="GO:0003677">
    <property type="term" value="F:DNA binding"/>
    <property type="evidence" value="ECO:0007669"/>
    <property type="project" value="UniProtKB-KW"/>
</dbReference>
<dbReference type="Pfam" id="PF00072">
    <property type="entry name" value="Response_reg"/>
    <property type="match status" value="1"/>
</dbReference>
<dbReference type="PROSITE" id="PS50110">
    <property type="entry name" value="RESPONSE_REGULATORY"/>
    <property type="match status" value="1"/>
</dbReference>
<name>A0ABM7NLV4_9FIRM</name>